<keyword evidence="1" id="KW-0812">Transmembrane</keyword>
<name>A0AAV8TRS3_9ROSI</name>
<keyword evidence="1" id="KW-1133">Transmembrane helix</keyword>
<feature type="transmembrane region" description="Helical" evidence="1">
    <location>
        <begin position="272"/>
        <end position="298"/>
    </location>
</feature>
<dbReference type="PROSITE" id="PS51257">
    <property type="entry name" value="PROKAR_LIPOPROTEIN"/>
    <property type="match status" value="1"/>
</dbReference>
<feature type="transmembrane region" description="Helical" evidence="1">
    <location>
        <begin position="153"/>
        <end position="173"/>
    </location>
</feature>
<feature type="transmembrane region" description="Helical" evidence="1">
    <location>
        <begin position="59"/>
        <end position="77"/>
    </location>
</feature>
<feature type="transmembrane region" description="Helical" evidence="1">
    <location>
        <begin position="226"/>
        <end position="252"/>
    </location>
</feature>
<dbReference type="AlphaFoldDB" id="A0AAV8TRS3"/>
<dbReference type="Proteomes" id="UP001159364">
    <property type="component" value="Linkage Group LG04"/>
</dbReference>
<gene>
    <name evidence="2" type="ORF">K2173_023873</name>
</gene>
<evidence type="ECO:0000313" key="2">
    <source>
        <dbReference type="EMBL" id="KAJ8768878.1"/>
    </source>
</evidence>
<feature type="transmembrane region" description="Helical" evidence="1">
    <location>
        <begin position="24"/>
        <end position="47"/>
    </location>
</feature>
<dbReference type="PANTHER" id="PTHR35307">
    <property type="entry name" value="PROTEIN, PUTATIVE-RELATED"/>
    <property type="match status" value="1"/>
</dbReference>
<reference evidence="2 3" key="1">
    <citation type="submission" date="2021-09" db="EMBL/GenBank/DDBJ databases">
        <title>Genomic insights and catalytic innovation underlie evolution of tropane alkaloids biosynthesis.</title>
        <authorList>
            <person name="Wang Y.-J."/>
            <person name="Tian T."/>
            <person name="Huang J.-P."/>
            <person name="Huang S.-X."/>
        </authorList>
    </citation>
    <scope>NUCLEOTIDE SEQUENCE [LARGE SCALE GENOMIC DNA]</scope>
    <source>
        <strain evidence="2">KIB-2018</strain>
        <tissue evidence="2">Leaf</tissue>
    </source>
</reference>
<comment type="caution">
    <text evidence="2">The sequence shown here is derived from an EMBL/GenBank/DDBJ whole genome shotgun (WGS) entry which is preliminary data.</text>
</comment>
<accession>A0AAV8TRS3</accession>
<feature type="transmembrane region" description="Helical" evidence="1">
    <location>
        <begin position="354"/>
        <end position="380"/>
    </location>
</feature>
<evidence type="ECO:0000313" key="3">
    <source>
        <dbReference type="Proteomes" id="UP001159364"/>
    </source>
</evidence>
<evidence type="ECO:0000256" key="1">
    <source>
        <dbReference type="SAM" id="Phobius"/>
    </source>
</evidence>
<dbReference type="EMBL" id="JAIWQS010000004">
    <property type="protein sequence ID" value="KAJ8768878.1"/>
    <property type="molecule type" value="Genomic_DNA"/>
</dbReference>
<sequence>MAKIGCDAAGNLNQEKFSQPLPWIGIYVAAASLACGVAMFADFIHGFRRRKLWFPSKYFSINATSLTIMTVAVKFSVDLNTAMPDRVDQLSKLSSGVLICTIMSNSMPSLGTMDNKDIWMNLIALGILVITVVVNICIQLGTGVIYQYWKEHAFVMFLMLLLLLILGFSALIVPTSKKYLEFKYSKKYEMALKEGCGEASRKTNERLKEDLMKFWMMAHTCSPQFVIGRSVTCIAAGALSLLGTLTLAEAMLRSYLMSWSFRFCNGESDYKWSTTLVLITQTIAIGIGTIAPAIRWFTAVKFRCPKRRKKSMKDIFRVECYWKQYLVEMKECPFAIRIKSRHCRKVAHDAKMKFLDLCIGVQTAIVLASKVIQFISIFFMSRLLMFLHFCKKLKLKSKNSISIDSESEKVPSLKPDLSRFVLHLEGEDELVDLMMKNNFDTTDHWMNRAKKKQPKHLMQLLEKSTFPDGFKGVKEFDCEFVCSLGSENPPNCWALPVVTLAAIAVALPDSSKNKVKNLLNGVHEGLMHVRLIEDILDEKGDITNIRKAAYVVWLEVDLYQKWLDVDLDRLSVQAESTKEILEGLADAAKKRFEEEFKIGKQCQRETPSNWPIKVLAAHSMYRISQTILHSYECKNYQMSEKLFEALTTMISDILGACLTNLRRVILHKCLSSTIESREDSIRDAVYLLGKTDKILNLLNQMEFPRMCLDRMSSIDEWRSLHKMKDPLSFNSASAESESDSSSHLYVTIV</sequence>
<feature type="transmembrane region" description="Helical" evidence="1">
    <location>
        <begin position="118"/>
        <end position="141"/>
    </location>
</feature>
<proteinExistence type="predicted"/>
<keyword evidence="3" id="KW-1185">Reference proteome</keyword>
<organism evidence="2 3">
    <name type="scientific">Erythroxylum novogranatense</name>
    <dbReference type="NCBI Taxonomy" id="1862640"/>
    <lineage>
        <taxon>Eukaryota</taxon>
        <taxon>Viridiplantae</taxon>
        <taxon>Streptophyta</taxon>
        <taxon>Embryophyta</taxon>
        <taxon>Tracheophyta</taxon>
        <taxon>Spermatophyta</taxon>
        <taxon>Magnoliopsida</taxon>
        <taxon>eudicotyledons</taxon>
        <taxon>Gunneridae</taxon>
        <taxon>Pentapetalae</taxon>
        <taxon>rosids</taxon>
        <taxon>fabids</taxon>
        <taxon>Malpighiales</taxon>
        <taxon>Erythroxylaceae</taxon>
        <taxon>Erythroxylum</taxon>
    </lineage>
</organism>
<dbReference type="PANTHER" id="PTHR35307:SF3">
    <property type="entry name" value="DUF4220 DOMAIN-CONTAINING PROTEIN"/>
    <property type="match status" value="1"/>
</dbReference>
<protein>
    <submittedName>
        <fullName evidence="2">Uncharacterized protein</fullName>
    </submittedName>
</protein>
<keyword evidence="1" id="KW-0472">Membrane</keyword>